<evidence type="ECO:0000259" key="3">
    <source>
        <dbReference type="PROSITE" id="PS50891"/>
    </source>
</evidence>
<comment type="similarity">
    <text evidence="1">Belongs to the LOB domain-containing protein family.</text>
</comment>
<feature type="compositionally biased region" description="Acidic residues" evidence="2">
    <location>
        <begin position="238"/>
        <end position="248"/>
    </location>
</feature>
<gene>
    <name evidence="4" type="ORF">TSUD_111600</name>
</gene>
<name>A0A2Z6MFI4_TRISU</name>
<evidence type="ECO:0000256" key="2">
    <source>
        <dbReference type="SAM" id="MobiDB-lite"/>
    </source>
</evidence>
<sequence length="284" mass="32237">MNNNNNNNSNIVSRNGNGTTQACAACKYQRRKCGPTCILAPYFPHDRQKQFLNAHKLFGVGKITNMIKTVPPQLRDVTMATIMYQSDMRAMDPVGGCYRILQQLQSQYEFFEAELDLTRQHIALCRASSAQSQSQQLAASSNHHPHHHYNDMIMNNNNSNDDASAALNILNQFNQQHFVEEQMNINILPQPQQLQPQYVDDVDLNPNYVPLQHEDLNTWVNSIPLSPLTLQDNKKEVEEEEGENDELVGDNQESDQKPVFDLIKEMNSLDTNGSDNIDPGHQVC</sequence>
<evidence type="ECO:0000313" key="4">
    <source>
        <dbReference type="EMBL" id="GAU22020.1"/>
    </source>
</evidence>
<dbReference type="Proteomes" id="UP000242715">
    <property type="component" value="Unassembled WGS sequence"/>
</dbReference>
<evidence type="ECO:0000313" key="5">
    <source>
        <dbReference type="Proteomes" id="UP000242715"/>
    </source>
</evidence>
<proteinExistence type="inferred from homology"/>
<dbReference type="PROSITE" id="PS50891">
    <property type="entry name" value="LOB"/>
    <property type="match status" value="1"/>
</dbReference>
<dbReference type="OrthoDB" id="1893065at2759"/>
<organism evidence="4 5">
    <name type="scientific">Trifolium subterraneum</name>
    <name type="common">Subterranean clover</name>
    <dbReference type="NCBI Taxonomy" id="3900"/>
    <lineage>
        <taxon>Eukaryota</taxon>
        <taxon>Viridiplantae</taxon>
        <taxon>Streptophyta</taxon>
        <taxon>Embryophyta</taxon>
        <taxon>Tracheophyta</taxon>
        <taxon>Spermatophyta</taxon>
        <taxon>Magnoliopsida</taxon>
        <taxon>eudicotyledons</taxon>
        <taxon>Gunneridae</taxon>
        <taxon>Pentapetalae</taxon>
        <taxon>rosids</taxon>
        <taxon>fabids</taxon>
        <taxon>Fabales</taxon>
        <taxon>Fabaceae</taxon>
        <taxon>Papilionoideae</taxon>
        <taxon>50 kb inversion clade</taxon>
        <taxon>NPAAA clade</taxon>
        <taxon>Hologalegina</taxon>
        <taxon>IRL clade</taxon>
        <taxon>Trifolieae</taxon>
        <taxon>Trifolium</taxon>
    </lineage>
</organism>
<dbReference type="PANTHER" id="PTHR31301:SF105">
    <property type="entry name" value="LOB DOMAIN PROTEIN"/>
    <property type="match status" value="1"/>
</dbReference>
<feature type="region of interest" description="Disordered" evidence="2">
    <location>
        <begin position="235"/>
        <end position="259"/>
    </location>
</feature>
<dbReference type="PANTHER" id="PTHR31301">
    <property type="entry name" value="LOB DOMAIN-CONTAINING PROTEIN 4-RELATED"/>
    <property type="match status" value="1"/>
</dbReference>
<dbReference type="EMBL" id="DF973240">
    <property type="protein sequence ID" value="GAU22020.1"/>
    <property type="molecule type" value="Genomic_DNA"/>
</dbReference>
<accession>A0A2Z6MFI4</accession>
<keyword evidence="5" id="KW-1185">Reference proteome</keyword>
<dbReference type="Pfam" id="PF03195">
    <property type="entry name" value="LOB"/>
    <property type="match status" value="1"/>
</dbReference>
<dbReference type="AlphaFoldDB" id="A0A2Z6MFI4"/>
<feature type="domain" description="LOB" evidence="3">
    <location>
        <begin position="21"/>
        <end position="122"/>
    </location>
</feature>
<reference evidence="5" key="1">
    <citation type="journal article" date="2017" name="Front. Plant Sci.">
        <title>Climate Clever Clovers: New Paradigm to Reduce the Environmental Footprint of Ruminants by Breeding Low Methanogenic Forages Utilizing Haplotype Variation.</title>
        <authorList>
            <person name="Kaur P."/>
            <person name="Appels R."/>
            <person name="Bayer P.E."/>
            <person name="Keeble-Gagnere G."/>
            <person name="Wang J."/>
            <person name="Hirakawa H."/>
            <person name="Shirasawa K."/>
            <person name="Vercoe P."/>
            <person name="Stefanova K."/>
            <person name="Durmic Z."/>
            <person name="Nichols P."/>
            <person name="Revell C."/>
            <person name="Isobe S.N."/>
            <person name="Edwards D."/>
            <person name="Erskine W."/>
        </authorList>
    </citation>
    <scope>NUCLEOTIDE SEQUENCE [LARGE SCALE GENOMIC DNA]</scope>
    <source>
        <strain evidence="5">cv. Daliak</strain>
    </source>
</reference>
<evidence type="ECO:0000256" key="1">
    <source>
        <dbReference type="ARBA" id="ARBA00005474"/>
    </source>
</evidence>
<dbReference type="InterPro" id="IPR004883">
    <property type="entry name" value="LOB"/>
</dbReference>
<protein>
    <recommendedName>
        <fullName evidence="3">LOB domain-containing protein</fullName>
    </recommendedName>
</protein>